<dbReference type="InterPro" id="IPR002365">
    <property type="entry name" value="Terpene_synthase_CS"/>
</dbReference>
<dbReference type="AlphaFoldDB" id="A0A8S1ITF4"/>
<dbReference type="InterPro" id="IPR018333">
    <property type="entry name" value="Squalene_cyclase"/>
</dbReference>
<dbReference type="Pfam" id="PF13249">
    <property type="entry name" value="SQHop_cyclase_N"/>
    <property type="match status" value="1"/>
</dbReference>
<dbReference type="GO" id="GO:0016866">
    <property type="term" value="F:intramolecular transferase activity"/>
    <property type="evidence" value="ECO:0007669"/>
    <property type="project" value="InterPro"/>
</dbReference>
<dbReference type="PROSITE" id="PS01074">
    <property type="entry name" value="TERPENE_SYNTHASES"/>
    <property type="match status" value="1"/>
</dbReference>
<dbReference type="Proteomes" id="UP000708148">
    <property type="component" value="Unassembled WGS sequence"/>
</dbReference>
<dbReference type="FunFam" id="1.50.10.20:FF:000011">
    <property type="entry name" value="Terpene cyclase/mutase family member"/>
    <property type="match status" value="1"/>
</dbReference>
<dbReference type="NCBIfam" id="TIGR01787">
    <property type="entry name" value="squalene_cyclas"/>
    <property type="match status" value="1"/>
</dbReference>
<organism evidence="8 9">
    <name type="scientific">Ostreobium quekettii</name>
    <dbReference type="NCBI Taxonomy" id="121088"/>
    <lineage>
        <taxon>Eukaryota</taxon>
        <taxon>Viridiplantae</taxon>
        <taxon>Chlorophyta</taxon>
        <taxon>core chlorophytes</taxon>
        <taxon>Ulvophyceae</taxon>
        <taxon>TCBD clade</taxon>
        <taxon>Bryopsidales</taxon>
        <taxon>Ostreobineae</taxon>
        <taxon>Ostreobiaceae</taxon>
        <taxon>Ostreobium</taxon>
    </lineage>
</organism>
<dbReference type="Pfam" id="PF13243">
    <property type="entry name" value="SQHop_cyclase_C"/>
    <property type="match status" value="1"/>
</dbReference>
<evidence type="ECO:0000256" key="2">
    <source>
        <dbReference type="ARBA" id="ARBA00022737"/>
    </source>
</evidence>
<sequence>MDATSREPCPPPPSSAQIPTGQAIPSCSEFLTTCAGRRDAMWRLVTAGGGPLLTSLNDNVGRQHWEFDPQAGTPEQRAQVEELRENFANNRRAKRQCSDELLRLQAADRIKAAGANVVKDPCVVQGRGPVAVSQVDHQVLCGLKYYAALQQRDGHWAGDYGGPNFLMPGMVIALYATGALDRVFGAEARAEILRYHRNHQNEDGGFGLHIEGHSTMFGTSMGYCVLRIMGADRDDEAVAAARKWIHDRGGAQYNTSWAKFWLAVLGAYSWDGLNPVPPEMWLLPYSAWTGIGLLHPGRMWCHVRQVMLPMSYIYGVRGTCKETDLVKALREELYPVPYDGIDWNGARNLCGKEDLYFPHPFIQDALWWFLYKCENVLAGSSLRKKALKEALKLIHYEDESTRYIDIGGVSKSMNLLACWLEDPNSEAFKKHLARVPDYMWVSEDGMKMQGTNGSQVWDTAFSVQAMIATGLGKEVGDCLQLAHQFLDKSQITEDPMPPLQEHYRHISKGAWSFSTRDHGWPTADCSAEALKAVLALQTCPETFVKQPFLDDRLFDCVNIILSYQSSTGGWPTYENTRSHSFAENFNAAETFSNIMIDYDYVELSSSCMTALCEFRKAYPKHRSAEIDGALKRGKDFIQRIQREDGSWYGSWGVCFTYGTWFGCEALAALGDSYSTSESARTACDFLLDKQKEDGGWGESYKSSQDRVYSQLDGDSHVVNTAWAVMALMAVGYHEVHPLPLHAAARFMMDAQQVDGDWPQQHISGVFNKNCMISFSQYRYGEAAWRI</sequence>
<feature type="region of interest" description="Disordered" evidence="5">
    <location>
        <begin position="1"/>
        <end position="22"/>
    </location>
</feature>
<protein>
    <recommendedName>
        <fullName evidence="4">Terpene cyclase/mutase family member</fullName>
        <ecNumber evidence="4">5.4.99.-</ecNumber>
    </recommendedName>
</protein>
<keyword evidence="3 4" id="KW-0413">Isomerase</keyword>
<gene>
    <name evidence="8" type="ORF">OSTQU699_LOCUS3390</name>
</gene>
<evidence type="ECO:0000256" key="4">
    <source>
        <dbReference type="RuleBase" id="RU362003"/>
    </source>
</evidence>
<accession>A0A8S1ITF4</accession>
<feature type="domain" description="Squalene cyclase N-terminal" evidence="7">
    <location>
        <begin position="145"/>
        <end position="400"/>
    </location>
</feature>
<dbReference type="GO" id="GO:0016104">
    <property type="term" value="P:triterpenoid biosynthetic process"/>
    <property type="evidence" value="ECO:0007669"/>
    <property type="project" value="InterPro"/>
</dbReference>
<dbReference type="CDD" id="cd02892">
    <property type="entry name" value="SQCY_1"/>
    <property type="match status" value="1"/>
</dbReference>
<dbReference type="OrthoDB" id="21502at2759"/>
<dbReference type="InterPro" id="IPR032697">
    <property type="entry name" value="SQ_cyclase_N"/>
</dbReference>
<comment type="similarity">
    <text evidence="1 4">Belongs to the terpene cyclase/mutase family.</text>
</comment>
<keyword evidence="2" id="KW-0677">Repeat</keyword>
<evidence type="ECO:0000256" key="5">
    <source>
        <dbReference type="SAM" id="MobiDB-lite"/>
    </source>
</evidence>
<feature type="domain" description="Squalene cyclase C-terminal" evidence="6">
    <location>
        <begin position="454"/>
        <end position="778"/>
    </location>
</feature>
<evidence type="ECO:0000259" key="7">
    <source>
        <dbReference type="Pfam" id="PF13249"/>
    </source>
</evidence>
<dbReference type="GO" id="GO:0005811">
    <property type="term" value="C:lipid droplet"/>
    <property type="evidence" value="ECO:0007669"/>
    <property type="project" value="InterPro"/>
</dbReference>
<dbReference type="SFLD" id="SFLDG01016">
    <property type="entry name" value="Prenyltransferase_Like_2"/>
    <property type="match status" value="1"/>
</dbReference>
<evidence type="ECO:0000259" key="6">
    <source>
        <dbReference type="Pfam" id="PF13243"/>
    </source>
</evidence>
<reference evidence="8" key="1">
    <citation type="submission" date="2020-12" db="EMBL/GenBank/DDBJ databases">
        <authorList>
            <person name="Iha C."/>
        </authorList>
    </citation>
    <scope>NUCLEOTIDE SEQUENCE</scope>
</reference>
<dbReference type="InterPro" id="IPR008930">
    <property type="entry name" value="Terpenoid_cyclase/PrenylTrfase"/>
</dbReference>
<evidence type="ECO:0000313" key="9">
    <source>
        <dbReference type="Proteomes" id="UP000708148"/>
    </source>
</evidence>
<dbReference type="SUPFAM" id="SSF48239">
    <property type="entry name" value="Terpenoid cyclases/Protein prenyltransferases"/>
    <property type="match status" value="2"/>
</dbReference>
<evidence type="ECO:0000256" key="3">
    <source>
        <dbReference type="ARBA" id="ARBA00023235"/>
    </source>
</evidence>
<dbReference type="PANTHER" id="PTHR11764">
    <property type="entry name" value="TERPENE CYCLASE/MUTASE FAMILY MEMBER"/>
    <property type="match status" value="1"/>
</dbReference>
<dbReference type="EMBL" id="CAJHUC010000743">
    <property type="protein sequence ID" value="CAD7698029.1"/>
    <property type="molecule type" value="Genomic_DNA"/>
</dbReference>
<evidence type="ECO:0000313" key="8">
    <source>
        <dbReference type="EMBL" id="CAD7698029.1"/>
    </source>
</evidence>
<dbReference type="PANTHER" id="PTHR11764:SF20">
    <property type="entry name" value="LANOSTEROL SYNTHASE"/>
    <property type="match status" value="1"/>
</dbReference>
<dbReference type="InterPro" id="IPR032696">
    <property type="entry name" value="SQ_cyclase_C"/>
</dbReference>
<comment type="caution">
    <text evidence="8">The sequence shown here is derived from an EMBL/GenBank/DDBJ whole genome shotgun (WGS) entry which is preliminary data.</text>
</comment>
<evidence type="ECO:0000256" key="1">
    <source>
        <dbReference type="ARBA" id="ARBA00009755"/>
    </source>
</evidence>
<dbReference type="Gene3D" id="1.50.10.20">
    <property type="match status" value="2"/>
</dbReference>
<proteinExistence type="inferred from homology"/>
<keyword evidence="9" id="KW-1185">Reference proteome</keyword>
<dbReference type="EC" id="5.4.99.-" evidence="4"/>
<name>A0A8S1ITF4_9CHLO</name>